<proteinExistence type="predicted"/>
<protein>
    <submittedName>
        <fullName evidence="4">1-acyl-sn-glycerol-3-phosphate acyltransferase</fullName>
    </submittedName>
</protein>
<evidence type="ECO:0000313" key="4">
    <source>
        <dbReference type="EMBL" id="WAH35090.1"/>
    </source>
</evidence>
<evidence type="ECO:0000256" key="2">
    <source>
        <dbReference type="ARBA" id="ARBA00023315"/>
    </source>
</evidence>
<accession>A0ABY6YZF7</accession>
<dbReference type="EMBL" id="CP104064">
    <property type="protein sequence ID" value="WAH35090.1"/>
    <property type="molecule type" value="Genomic_DNA"/>
</dbReference>
<dbReference type="SMART" id="SM00563">
    <property type="entry name" value="PlsC"/>
    <property type="match status" value="1"/>
</dbReference>
<dbReference type="PANTHER" id="PTHR10434:SF11">
    <property type="entry name" value="1-ACYL-SN-GLYCEROL-3-PHOSPHATE ACYLTRANSFERASE"/>
    <property type="match status" value="1"/>
</dbReference>
<dbReference type="SUPFAM" id="SSF69593">
    <property type="entry name" value="Glycerol-3-phosphate (1)-acyltransferase"/>
    <property type="match status" value="1"/>
</dbReference>
<dbReference type="PANTHER" id="PTHR10434">
    <property type="entry name" value="1-ACYL-SN-GLYCEROL-3-PHOSPHATE ACYLTRANSFERASE"/>
    <property type="match status" value="1"/>
</dbReference>
<name>A0ABY6YZF7_9BACL</name>
<keyword evidence="1" id="KW-0808">Transferase</keyword>
<dbReference type="InterPro" id="IPR002123">
    <property type="entry name" value="Plipid/glycerol_acylTrfase"/>
</dbReference>
<feature type="domain" description="Phospholipid/glycerol acyltransferase" evidence="3">
    <location>
        <begin position="45"/>
        <end position="157"/>
    </location>
</feature>
<dbReference type="CDD" id="cd07989">
    <property type="entry name" value="LPLAT_AGPAT-like"/>
    <property type="match status" value="1"/>
</dbReference>
<evidence type="ECO:0000256" key="1">
    <source>
        <dbReference type="ARBA" id="ARBA00022679"/>
    </source>
</evidence>
<evidence type="ECO:0000313" key="5">
    <source>
        <dbReference type="Proteomes" id="UP001164803"/>
    </source>
</evidence>
<reference evidence="4" key="1">
    <citation type="submission" date="2022-08" db="EMBL/GenBank/DDBJ databases">
        <title>Alicyclobacillus dauci DSM2870, complete genome.</title>
        <authorList>
            <person name="Wang Q."/>
            <person name="Cai R."/>
            <person name="Wang Z."/>
        </authorList>
    </citation>
    <scope>NUCLEOTIDE SEQUENCE</scope>
    <source>
        <strain evidence="4">DSM 28700</strain>
    </source>
</reference>
<dbReference type="Proteomes" id="UP001164803">
    <property type="component" value="Chromosome"/>
</dbReference>
<dbReference type="Pfam" id="PF01553">
    <property type="entry name" value="Acyltransferase"/>
    <property type="match status" value="1"/>
</dbReference>
<evidence type="ECO:0000259" key="3">
    <source>
        <dbReference type="SMART" id="SM00563"/>
    </source>
</evidence>
<organism evidence="4 5">
    <name type="scientific">Alicyclobacillus dauci</name>
    <dbReference type="NCBI Taxonomy" id="1475485"/>
    <lineage>
        <taxon>Bacteria</taxon>
        <taxon>Bacillati</taxon>
        <taxon>Bacillota</taxon>
        <taxon>Bacilli</taxon>
        <taxon>Bacillales</taxon>
        <taxon>Alicyclobacillaceae</taxon>
        <taxon>Alicyclobacillus</taxon>
    </lineage>
</organism>
<keyword evidence="2 4" id="KW-0012">Acyltransferase</keyword>
<sequence>MSDNQTITHQTPFYRFARFVVTSYFRLSYNLRVEGLENIPVDGGIIIASNHLSNLDPPLIGICVTRYIRFMGKAELFSVPVLGKIFSVLGAFPIHRGKIDKNAIRTAINVVQSDGCLVMFPEGHRSKTGELGSFLPGVASIAKKANGVVVPAAIVGPYRRFRPLMVRFGEPMEARSESGRDFLDELRDRIESLLRQDGNQS</sequence>
<keyword evidence="5" id="KW-1185">Reference proteome</keyword>
<dbReference type="GO" id="GO:0016746">
    <property type="term" value="F:acyltransferase activity"/>
    <property type="evidence" value="ECO:0007669"/>
    <property type="project" value="UniProtKB-KW"/>
</dbReference>
<dbReference type="RefSeq" id="WP_268041962.1">
    <property type="nucleotide sequence ID" value="NZ_CP104064.1"/>
</dbReference>
<gene>
    <name evidence="4" type="ORF">NZD86_12220</name>
</gene>